<dbReference type="GO" id="GO:0006950">
    <property type="term" value="P:response to stress"/>
    <property type="evidence" value="ECO:0007669"/>
    <property type="project" value="UniProtKB-ARBA"/>
</dbReference>
<feature type="domain" description="Photolyase/cryptochrome alpha/beta" evidence="8">
    <location>
        <begin position="3"/>
        <end position="133"/>
    </location>
</feature>
<dbReference type="PROSITE" id="PS51645">
    <property type="entry name" value="PHR_CRY_ALPHA_BETA"/>
    <property type="match status" value="1"/>
</dbReference>
<evidence type="ECO:0000256" key="1">
    <source>
        <dbReference type="ARBA" id="ARBA00001932"/>
    </source>
</evidence>
<dbReference type="InterPro" id="IPR005101">
    <property type="entry name" value="Cryptochr/Photolyase_FAD-bd"/>
</dbReference>
<dbReference type="InterPro" id="IPR036134">
    <property type="entry name" value="Crypto/Photolyase_FAD-like_sf"/>
</dbReference>
<dbReference type="SUPFAM" id="SSF52425">
    <property type="entry name" value="Cryptochrome/photolyase, N-terminal domain"/>
    <property type="match status" value="1"/>
</dbReference>
<comment type="cofactor">
    <cofactor evidence="1">
        <name>(6R)-5,10-methylene-5,6,7,8-tetrahydrofolate</name>
        <dbReference type="ChEBI" id="CHEBI:15636"/>
    </cofactor>
</comment>
<evidence type="ECO:0000259" key="8">
    <source>
        <dbReference type="PROSITE" id="PS51645"/>
    </source>
</evidence>
<keyword evidence="10" id="KW-1185">Reference proteome</keyword>
<reference evidence="9 10" key="1">
    <citation type="journal article" date="2005" name="Int. J. Syst. Evol. Microbiol.">
        <title>Nitrincola lacisaponensis gen. nov., sp. nov., a novel alkaliphilic bacterium isolated from an alkaline, saline lake.</title>
        <authorList>
            <person name="Dimitriu P.A."/>
            <person name="Shukla S.K."/>
            <person name="Conradt J."/>
            <person name="Marquez M.C."/>
            <person name="Ventosa A."/>
            <person name="Maglia A."/>
            <person name="Peyton B.M."/>
            <person name="Pinkart H.C."/>
            <person name="Mormile M.R."/>
        </authorList>
    </citation>
    <scope>NUCLEOTIDE SEQUENCE [LARGE SCALE GENOMIC DNA]</scope>
    <source>
        <strain evidence="9 10">4CA</strain>
    </source>
</reference>
<dbReference type="PRINTS" id="PR00147">
    <property type="entry name" value="DNAPHOTLYASE"/>
</dbReference>
<dbReference type="STRING" id="267850.ADINL_1452"/>
<accession>A0A063Y3S7</accession>
<dbReference type="GO" id="GO:0003904">
    <property type="term" value="F:deoxyribodipyrimidine photo-lyase activity"/>
    <property type="evidence" value="ECO:0007669"/>
    <property type="project" value="TreeGrafter"/>
</dbReference>
<dbReference type="Pfam" id="PF03441">
    <property type="entry name" value="FAD_binding_7"/>
    <property type="match status" value="1"/>
</dbReference>
<evidence type="ECO:0000313" key="9">
    <source>
        <dbReference type="EMBL" id="KDE39815.1"/>
    </source>
</evidence>
<evidence type="ECO:0000313" key="10">
    <source>
        <dbReference type="Proteomes" id="UP000027318"/>
    </source>
</evidence>
<proteinExistence type="inferred from homology"/>
<dbReference type="InterPro" id="IPR018394">
    <property type="entry name" value="DNA_photolyase_1_CS_C"/>
</dbReference>
<keyword evidence="3 6" id="KW-0285">Flavoprotein</keyword>
<comment type="similarity">
    <text evidence="2">Belongs to the DNA photolyase class-1 family.</text>
</comment>
<dbReference type="OrthoDB" id="9772484at2"/>
<dbReference type="Pfam" id="PF00875">
    <property type="entry name" value="DNA_photolyase"/>
    <property type="match status" value="1"/>
</dbReference>
<dbReference type="InterPro" id="IPR036155">
    <property type="entry name" value="Crypto/Photolyase_N_sf"/>
</dbReference>
<dbReference type="PROSITE" id="PS00394">
    <property type="entry name" value="DNA_PHOTOLYASES_1_1"/>
    <property type="match status" value="1"/>
</dbReference>
<dbReference type="EMBL" id="JMSZ01000021">
    <property type="protein sequence ID" value="KDE39815.1"/>
    <property type="molecule type" value="Genomic_DNA"/>
</dbReference>
<dbReference type="InterPro" id="IPR002081">
    <property type="entry name" value="Cryptochrome/DNA_photolyase_1"/>
</dbReference>
<dbReference type="PATRIC" id="fig|267850.7.peg.1431"/>
<protein>
    <submittedName>
        <fullName evidence="9">Cryptochrome</fullName>
    </submittedName>
</protein>
<dbReference type="GO" id="GO:0071949">
    <property type="term" value="F:FAD binding"/>
    <property type="evidence" value="ECO:0007669"/>
    <property type="project" value="TreeGrafter"/>
</dbReference>
<dbReference type="Proteomes" id="UP000027318">
    <property type="component" value="Unassembled WGS sequence"/>
</dbReference>
<gene>
    <name evidence="9" type="ORF">ADINL_1452</name>
</gene>
<dbReference type="SUPFAM" id="SSF48173">
    <property type="entry name" value="Cryptochrome/photolyase FAD-binding domain"/>
    <property type="match status" value="1"/>
</dbReference>
<feature type="binding site" evidence="6">
    <location>
        <begin position="371"/>
        <end position="373"/>
    </location>
    <ligand>
        <name>FAD</name>
        <dbReference type="ChEBI" id="CHEBI:57692"/>
    </ligand>
</feature>
<organism evidence="9 10">
    <name type="scientific">Nitrincola lacisaponensis</name>
    <dbReference type="NCBI Taxonomy" id="267850"/>
    <lineage>
        <taxon>Bacteria</taxon>
        <taxon>Pseudomonadati</taxon>
        <taxon>Pseudomonadota</taxon>
        <taxon>Gammaproteobacteria</taxon>
        <taxon>Oceanospirillales</taxon>
        <taxon>Oceanospirillaceae</taxon>
        <taxon>Nitrincola</taxon>
    </lineage>
</organism>
<comment type="caution">
    <text evidence="9">The sequence shown here is derived from an EMBL/GenBank/DDBJ whole genome shotgun (WGS) entry which is preliminary data.</text>
</comment>
<keyword evidence="5 7" id="KW-0157">Chromophore</keyword>
<feature type="binding site" evidence="6">
    <location>
        <position position="216"/>
    </location>
    <ligand>
        <name>FAD</name>
        <dbReference type="ChEBI" id="CHEBI:57692"/>
    </ligand>
</feature>
<name>A0A063Y3S7_9GAMM</name>
<evidence type="ECO:0000256" key="5">
    <source>
        <dbReference type="ARBA" id="ARBA00022991"/>
    </source>
</evidence>
<evidence type="ECO:0000256" key="3">
    <source>
        <dbReference type="ARBA" id="ARBA00022630"/>
    </source>
</evidence>
<dbReference type="InterPro" id="IPR006050">
    <property type="entry name" value="DNA_photolyase_N"/>
</dbReference>
<evidence type="ECO:0000256" key="4">
    <source>
        <dbReference type="ARBA" id="ARBA00022827"/>
    </source>
</evidence>
<dbReference type="AlphaFoldDB" id="A0A063Y3S7"/>
<feature type="binding site" evidence="6">
    <location>
        <begin position="230"/>
        <end position="234"/>
    </location>
    <ligand>
        <name>FAD</name>
        <dbReference type="ChEBI" id="CHEBI:57692"/>
    </ligand>
</feature>
<dbReference type="InterPro" id="IPR014729">
    <property type="entry name" value="Rossmann-like_a/b/a_fold"/>
</dbReference>
<dbReference type="GO" id="GO:0003677">
    <property type="term" value="F:DNA binding"/>
    <property type="evidence" value="ECO:0007669"/>
    <property type="project" value="TreeGrafter"/>
</dbReference>
<dbReference type="Gene3D" id="1.10.579.10">
    <property type="entry name" value="DNA Cyclobutane Dipyrimidine Photolyase, subunit A, domain 3"/>
    <property type="match status" value="1"/>
</dbReference>
<evidence type="ECO:0000256" key="6">
    <source>
        <dbReference type="PIRSR" id="PIRSR602081-1"/>
    </source>
</evidence>
<dbReference type="Gene3D" id="1.25.40.80">
    <property type="match status" value="1"/>
</dbReference>
<evidence type="ECO:0000256" key="2">
    <source>
        <dbReference type="ARBA" id="ARBA00005862"/>
    </source>
</evidence>
<comment type="cofactor">
    <cofactor evidence="6">
        <name>FAD</name>
        <dbReference type="ChEBI" id="CHEBI:57692"/>
    </cofactor>
    <text evidence="6">Binds 1 FAD per subunit.</text>
</comment>
<feature type="binding site" evidence="6">
    <location>
        <position position="263"/>
    </location>
    <ligand>
        <name>FAD</name>
        <dbReference type="ChEBI" id="CHEBI:57692"/>
    </ligand>
</feature>
<dbReference type="Gene3D" id="3.40.50.620">
    <property type="entry name" value="HUPs"/>
    <property type="match status" value="1"/>
</dbReference>
<dbReference type="PANTHER" id="PTHR11455">
    <property type="entry name" value="CRYPTOCHROME"/>
    <property type="match status" value="1"/>
</dbReference>
<evidence type="ECO:0000256" key="7">
    <source>
        <dbReference type="RuleBase" id="RU004182"/>
    </source>
</evidence>
<sequence>MELIDIVWLKRDLRLQDHAPLAMACQSGRRTLVCYCFEPSLLNDPHLHSSHQRFIVESLADLSGQLKQQGLSLQVFWCDFITLLESLSENFILQNLYSHEEIGVMSTFQRDQAVARWCRTHGVHWQEIPQYAVQRGHRGRSGWRAFADQFLKQPCCQVQLKQLTTLQLQPEHRAYSLKCQQLPRLWLSRNPHYQPGGEQAAQQQLQHFIDERLEQYSFHISKPHSSRQFSSRLSAYLAYGNLSVRSVLHALKPLPASRHRRAFYSRMRWHCHFVQKFESDCRIEFEPLNPAYQRLLAEHQQQLDPVQQQEFFTAWAEGQTGLPLVDACMRALLSTGFVNFRMRAMLVSVACHHLQLDWKSVALHLAQHFLDFDPGIHYPQIQMQAGMTGFNTLRIYNPVQQSLKQDAETRFITEFVPELRDFPTALRHQPWLMTPLEAQMFAEFAEGYVKPVVDIQATGRAARERLWRWRESPAVQAAVPRLLRTQVSGFSAQQLASAQE</sequence>
<comment type="similarity">
    <text evidence="7">Belongs to the DNA photolyase family.</text>
</comment>
<keyword evidence="4 6" id="KW-0274">FAD</keyword>
<dbReference type="GO" id="GO:0009416">
    <property type="term" value="P:response to light stimulus"/>
    <property type="evidence" value="ECO:0007669"/>
    <property type="project" value="TreeGrafter"/>
</dbReference>
<dbReference type="PANTHER" id="PTHR11455:SF9">
    <property type="entry name" value="CRYPTOCHROME CIRCADIAN CLOCK 5 ISOFORM X1"/>
    <property type="match status" value="1"/>
</dbReference>
<dbReference type="GO" id="GO:0006139">
    <property type="term" value="P:nucleobase-containing compound metabolic process"/>
    <property type="evidence" value="ECO:0007669"/>
    <property type="project" value="UniProtKB-ARBA"/>
</dbReference>
<dbReference type="RefSeq" id="WP_051632635.1">
    <property type="nucleotide sequence ID" value="NZ_JMSZ01000021.1"/>
</dbReference>